<keyword evidence="7" id="KW-1133">Transmembrane helix</keyword>
<evidence type="ECO:0000256" key="7">
    <source>
        <dbReference type="SAM" id="Phobius"/>
    </source>
</evidence>
<reference evidence="9" key="1">
    <citation type="submission" date="2005-09" db="EMBL/GenBank/DDBJ databases">
        <title>Annotation of the Aspergillus terreus NIH2624 genome.</title>
        <authorList>
            <person name="Birren B.W."/>
            <person name="Lander E.S."/>
            <person name="Galagan J.E."/>
            <person name="Nusbaum C."/>
            <person name="Devon K."/>
            <person name="Henn M."/>
            <person name="Ma L.-J."/>
            <person name="Jaffe D.B."/>
            <person name="Butler J."/>
            <person name="Alvarez P."/>
            <person name="Gnerre S."/>
            <person name="Grabherr M."/>
            <person name="Kleber M."/>
            <person name="Mauceli E.W."/>
            <person name="Brockman W."/>
            <person name="Rounsley S."/>
            <person name="Young S.K."/>
            <person name="LaButti K."/>
            <person name="Pushparaj V."/>
            <person name="DeCaprio D."/>
            <person name="Crawford M."/>
            <person name="Koehrsen M."/>
            <person name="Engels R."/>
            <person name="Montgomery P."/>
            <person name="Pearson M."/>
            <person name="Howarth C."/>
            <person name="Larson L."/>
            <person name="Luoma S."/>
            <person name="White J."/>
            <person name="Alvarado L."/>
            <person name="Kodira C.D."/>
            <person name="Zeng Q."/>
            <person name="Oleary S."/>
            <person name="Yandava C."/>
            <person name="Denning D.W."/>
            <person name="Nierman W.C."/>
            <person name="Milne T."/>
            <person name="Madden K."/>
        </authorList>
    </citation>
    <scope>NUCLEOTIDE SEQUENCE [LARGE SCALE GENOMIC DNA]</scope>
    <source>
        <strain evidence="9">NIH 2624 / FGSC A1156</strain>
    </source>
</reference>
<dbReference type="VEuPathDB" id="FungiDB:ATEG_08242"/>
<sequence length="503" mass="56907">MSAQSILSNIFPHQDLGPIPAVRIVILIAVSTALYGLLTTLYNLFLHPLRSVPGPFLARVSCIAICSPLWNTYIALTAQQPFRIKEAHERYGPIIRIGPNELHFASPTAMTKIYAQGKGAPLKAGFYSHAIPIKEQHSFSMVDKHQHLARKKLISRFFSPSHQAKFLEGVKELSIDLNRLLARKASESVDNVVDVYHLLNMFTFESVYLLSFEEPLRMMKTGEEHRLMHLANRTAASLVIAVILPFTRQFLYRIPGRMFDDFRAVHEWKQYYIDRMRALTKSSQSPFLSQLLNTTSEEHNRPLNESEAAEELIALMFAGSETVGVTMNWLLWELAHHPEVQEKLFKEICEVMPSPTSSVPYDELANLPFLRAVIKETLRVHTAILGPFPRVAVEDMVIEGQAVPKGSVVNMCTYVTHRDPNYFPDPERWVPSRWIDGDAGAMKVAFAPFSTGPRFGANDTPTLKHQSTDKACMLREAPLSQIPTQISDKLGHIILFADSYYHQ</sequence>
<dbReference type="OrthoDB" id="1470350at2759"/>
<keyword evidence="5" id="KW-0408">Iron</keyword>
<dbReference type="PANTHER" id="PTHR24305:SF218">
    <property type="entry name" value="P450, PUTATIVE (EUROFUNG)-RELATED"/>
    <property type="match status" value="1"/>
</dbReference>
<keyword evidence="7" id="KW-0472">Membrane</keyword>
<dbReference type="PRINTS" id="PR00385">
    <property type="entry name" value="P450"/>
</dbReference>
<feature type="transmembrane region" description="Helical" evidence="7">
    <location>
        <begin position="21"/>
        <end position="44"/>
    </location>
</feature>
<organism evidence="8 9">
    <name type="scientific">Aspergillus terreus (strain NIH 2624 / FGSC A1156)</name>
    <dbReference type="NCBI Taxonomy" id="341663"/>
    <lineage>
        <taxon>Eukaryota</taxon>
        <taxon>Fungi</taxon>
        <taxon>Dikarya</taxon>
        <taxon>Ascomycota</taxon>
        <taxon>Pezizomycotina</taxon>
        <taxon>Eurotiomycetes</taxon>
        <taxon>Eurotiomycetidae</taxon>
        <taxon>Eurotiales</taxon>
        <taxon>Aspergillaceae</taxon>
        <taxon>Aspergillus</taxon>
        <taxon>Aspergillus subgen. Circumdati</taxon>
    </lineage>
</organism>
<dbReference type="GO" id="GO:0020037">
    <property type="term" value="F:heme binding"/>
    <property type="evidence" value="ECO:0007669"/>
    <property type="project" value="InterPro"/>
</dbReference>
<name>Q0CDJ2_ASPTN</name>
<feature type="transmembrane region" description="Helical" evidence="7">
    <location>
        <begin position="227"/>
        <end position="247"/>
    </location>
</feature>
<protein>
    <recommendedName>
        <fullName evidence="10">Cytochrome P450</fullName>
    </recommendedName>
</protein>
<dbReference type="PANTHER" id="PTHR24305">
    <property type="entry name" value="CYTOCHROME P450"/>
    <property type="match status" value="1"/>
</dbReference>
<evidence type="ECO:0000256" key="1">
    <source>
        <dbReference type="ARBA" id="ARBA00001971"/>
    </source>
</evidence>
<proteinExistence type="inferred from homology"/>
<dbReference type="Pfam" id="PF00067">
    <property type="entry name" value="p450"/>
    <property type="match status" value="1"/>
</dbReference>
<evidence type="ECO:0000313" key="8">
    <source>
        <dbReference type="EMBL" id="EAU31415.1"/>
    </source>
</evidence>
<dbReference type="RefSeq" id="XP_001216863.1">
    <property type="nucleotide sequence ID" value="XM_001216863.1"/>
</dbReference>
<dbReference type="Proteomes" id="UP000007963">
    <property type="component" value="Unassembled WGS sequence"/>
</dbReference>
<evidence type="ECO:0000313" key="9">
    <source>
        <dbReference type="Proteomes" id="UP000007963"/>
    </source>
</evidence>
<evidence type="ECO:0000256" key="3">
    <source>
        <dbReference type="ARBA" id="ARBA00022723"/>
    </source>
</evidence>
<evidence type="ECO:0000256" key="4">
    <source>
        <dbReference type="ARBA" id="ARBA00023002"/>
    </source>
</evidence>
<gene>
    <name evidence="8" type="ORF">ATEG_08242</name>
</gene>
<keyword evidence="6" id="KW-0503">Monooxygenase</keyword>
<dbReference type="InterPro" id="IPR050121">
    <property type="entry name" value="Cytochrome_P450_monoxygenase"/>
</dbReference>
<evidence type="ECO:0008006" key="10">
    <source>
        <dbReference type="Google" id="ProtNLM"/>
    </source>
</evidence>
<dbReference type="STRING" id="341663.Q0CDJ2"/>
<keyword evidence="4" id="KW-0560">Oxidoreductase</keyword>
<feature type="transmembrane region" description="Helical" evidence="7">
    <location>
        <begin position="56"/>
        <end position="76"/>
    </location>
</feature>
<dbReference type="InterPro" id="IPR002403">
    <property type="entry name" value="Cyt_P450_E_grp-IV"/>
</dbReference>
<dbReference type="GO" id="GO:0004497">
    <property type="term" value="F:monooxygenase activity"/>
    <property type="evidence" value="ECO:0007669"/>
    <property type="project" value="UniProtKB-KW"/>
</dbReference>
<keyword evidence="3" id="KW-0479">Metal-binding</keyword>
<evidence type="ECO:0000256" key="5">
    <source>
        <dbReference type="ARBA" id="ARBA00023004"/>
    </source>
</evidence>
<dbReference type="PRINTS" id="PR00465">
    <property type="entry name" value="EP450IV"/>
</dbReference>
<evidence type="ECO:0000256" key="2">
    <source>
        <dbReference type="ARBA" id="ARBA00010617"/>
    </source>
</evidence>
<comment type="cofactor">
    <cofactor evidence="1">
        <name>heme</name>
        <dbReference type="ChEBI" id="CHEBI:30413"/>
    </cofactor>
</comment>
<dbReference type="Gene3D" id="1.10.630.10">
    <property type="entry name" value="Cytochrome P450"/>
    <property type="match status" value="1"/>
</dbReference>
<evidence type="ECO:0000256" key="6">
    <source>
        <dbReference type="ARBA" id="ARBA00023033"/>
    </source>
</evidence>
<dbReference type="eggNOG" id="KOG0157">
    <property type="taxonomic scope" value="Eukaryota"/>
</dbReference>
<dbReference type="SUPFAM" id="SSF48264">
    <property type="entry name" value="Cytochrome P450"/>
    <property type="match status" value="1"/>
</dbReference>
<dbReference type="InterPro" id="IPR036396">
    <property type="entry name" value="Cyt_P450_sf"/>
</dbReference>
<dbReference type="EMBL" id="CH476605">
    <property type="protein sequence ID" value="EAU31415.1"/>
    <property type="molecule type" value="Genomic_DNA"/>
</dbReference>
<accession>Q0CDJ2</accession>
<dbReference type="HOGENOM" id="CLU_001570_14_2_1"/>
<comment type="similarity">
    <text evidence="2">Belongs to the cytochrome P450 family.</text>
</comment>
<dbReference type="GO" id="GO:0005506">
    <property type="term" value="F:iron ion binding"/>
    <property type="evidence" value="ECO:0007669"/>
    <property type="project" value="InterPro"/>
</dbReference>
<dbReference type="AlphaFoldDB" id="Q0CDJ2"/>
<keyword evidence="7" id="KW-0812">Transmembrane</keyword>
<dbReference type="InterPro" id="IPR001128">
    <property type="entry name" value="Cyt_P450"/>
</dbReference>
<dbReference type="GO" id="GO:0016705">
    <property type="term" value="F:oxidoreductase activity, acting on paired donors, with incorporation or reduction of molecular oxygen"/>
    <property type="evidence" value="ECO:0007669"/>
    <property type="project" value="InterPro"/>
</dbReference>
<dbReference type="GeneID" id="4353308"/>